<evidence type="ECO:0000259" key="16">
    <source>
        <dbReference type="PROSITE" id="PS50106"/>
    </source>
</evidence>
<dbReference type="SUPFAM" id="SSF47031">
    <property type="entry name" value="Second domain of FERM"/>
    <property type="match status" value="1"/>
</dbReference>
<feature type="domain" description="PDZ" evidence="16">
    <location>
        <begin position="1771"/>
        <end position="1852"/>
    </location>
</feature>
<feature type="region of interest" description="Disordered" evidence="12">
    <location>
        <begin position="2014"/>
        <end position="2033"/>
    </location>
</feature>
<feature type="compositionally biased region" description="Basic and acidic residues" evidence="12">
    <location>
        <begin position="2263"/>
        <end position="2273"/>
    </location>
</feature>
<dbReference type="SUPFAM" id="SSF50156">
    <property type="entry name" value="PDZ domain-like"/>
    <property type="match status" value="6"/>
</dbReference>
<dbReference type="PRINTS" id="PR00700">
    <property type="entry name" value="PRTYPHPHTASE"/>
</dbReference>
<dbReference type="PROSITE" id="PS51377">
    <property type="entry name" value="KIND"/>
    <property type="match status" value="1"/>
</dbReference>
<evidence type="ECO:0000256" key="10">
    <source>
        <dbReference type="ARBA" id="ARBA00023242"/>
    </source>
</evidence>
<dbReference type="InterPro" id="IPR019749">
    <property type="entry name" value="Band_41_domain"/>
</dbReference>
<dbReference type="SUPFAM" id="SSF52799">
    <property type="entry name" value="(Phosphotyrosine protein) phosphatases II"/>
    <property type="match status" value="1"/>
</dbReference>
<dbReference type="PANTHER" id="PTHR46900">
    <property type="entry name" value="TYROSINE-PROTEIN PHOSPHATASE NON-RECEPTOR TYPE 13"/>
    <property type="match status" value="1"/>
</dbReference>
<feature type="compositionally biased region" description="Polar residues" evidence="12">
    <location>
        <begin position="1540"/>
        <end position="1551"/>
    </location>
</feature>
<keyword evidence="6" id="KW-0677">Repeat</keyword>
<dbReference type="PANTHER" id="PTHR46900:SF2">
    <property type="entry name" value="TYROSINE-PROTEIN PHOSPHATASE NON-RECEPTOR TYPE 13"/>
    <property type="match status" value="1"/>
</dbReference>
<feature type="domain" description="PDZ" evidence="16">
    <location>
        <begin position="1410"/>
        <end position="1496"/>
    </location>
</feature>
<feature type="compositionally biased region" description="Polar residues" evidence="12">
    <location>
        <begin position="447"/>
        <end position="465"/>
    </location>
</feature>
<keyword evidence="9" id="KW-0206">Cytoskeleton</keyword>
<feature type="region of interest" description="Disordered" evidence="12">
    <location>
        <begin position="1235"/>
        <end position="1255"/>
    </location>
</feature>
<dbReference type="InterPro" id="IPR016130">
    <property type="entry name" value="Tyr_Pase_AS"/>
</dbReference>
<evidence type="ECO:0000256" key="3">
    <source>
        <dbReference type="ARBA" id="ARBA00009649"/>
    </source>
</evidence>
<comment type="caution">
    <text evidence="18">The sequence shown here is derived from an EMBL/GenBank/DDBJ whole genome shotgun (WGS) entry which is preliminary data.</text>
</comment>
<feature type="region of interest" description="Disordered" evidence="12">
    <location>
        <begin position="1119"/>
        <end position="1155"/>
    </location>
</feature>
<dbReference type="PROSITE" id="PS00383">
    <property type="entry name" value="TYR_PHOSPHATASE_1"/>
    <property type="match status" value="1"/>
</dbReference>
<feature type="domain" description="PDZ" evidence="16">
    <location>
        <begin position="1899"/>
        <end position="1980"/>
    </location>
</feature>
<dbReference type="InterPro" id="IPR019747">
    <property type="entry name" value="FERM_CS"/>
</dbReference>
<dbReference type="PROSITE" id="PS50056">
    <property type="entry name" value="TYR_PHOSPHATASE_2"/>
    <property type="match status" value="1"/>
</dbReference>
<dbReference type="Pfam" id="PF09380">
    <property type="entry name" value="FERM_C"/>
    <property type="match status" value="1"/>
</dbReference>
<comment type="subcellular location">
    <subcellularLocation>
        <location evidence="2">Cytoplasm</location>
        <location evidence="2">Cytoskeleton</location>
    </subcellularLocation>
    <subcellularLocation>
        <location evidence="1">Nucleus</location>
    </subcellularLocation>
</comment>
<evidence type="ECO:0000256" key="8">
    <source>
        <dbReference type="ARBA" id="ARBA00022912"/>
    </source>
</evidence>
<feature type="region of interest" description="Disordered" evidence="12">
    <location>
        <begin position="1172"/>
        <end position="1207"/>
    </location>
</feature>
<dbReference type="SMART" id="SM00194">
    <property type="entry name" value="PTPc"/>
    <property type="match status" value="1"/>
</dbReference>
<dbReference type="EMBL" id="JARQWQ010000020">
    <property type="protein sequence ID" value="KAK2565352.1"/>
    <property type="molecule type" value="Genomic_DNA"/>
</dbReference>
<feature type="domain" description="FERM" evidence="15">
    <location>
        <begin position="530"/>
        <end position="837"/>
    </location>
</feature>
<dbReference type="InterPro" id="IPR000299">
    <property type="entry name" value="FERM_domain"/>
</dbReference>
<dbReference type="InterPro" id="IPR000242">
    <property type="entry name" value="PTP_cat"/>
</dbReference>
<feature type="compositionally biased region" description="Polar residues" evidence="12">
    <location>
        <begin position="365"/>
        <end position="387"/>
    </location>
</feature>
<feature type="region of interest" description="Disordered" evidence="12">
    <location>
        <begin position="287"/>
        <end position="310"/>
    </location>
</feature>
<comment type="catalytic activity">
    <reaction evidence="11">
        <text>O-phospho-L-tyrosyl-[protein] + H2O = L-tyrosyl-[protein] + phosphate</text>
        <dbReference type="Rhea" id="RHEA:10684"/>
        <dbReference type="Rhea" id="RHEA-COMP:10136"/>
        <dbReference type="Rhea" id="RHEA-COMP:20101"/>
        <dbReference type="ChEBI" id="CHEBI:15377"/>
        <dbReference type="ChEBI" id="CHEBI:43474"/>
        <dbReference type="ChEBI" id="CHEBI:46858"/>
        <dbReference type="ChEBI" id="CHEBI:61978"/>
        <dbReference type="EC" id="3.1.3.48"/>
    </reaction>
</comment>
<dbReference type="InterPro" id="IPR001478">
    <property type="entry name" value="PDZ"/>
</dbReference>
<feature type="region of interest" description="Disordered" evidence="12">
    <location>
        <begin position="183"/>
        <end position="236"/>
    </location>
</feature>
<dbReference type="GO" id="GO:0004725">
    <property type="term" value="F:protein tyrosine phosphatase activity"/>
    <property type="evidence" value="ECO:0007669"/>
    <property type="project" value="UniProtKB-EC"/>
</dbReference>
<gene>
    <name evidence="18" type="ORF">P5673_011322</name>
</gene>
<dbReference type="SUPFAM" id="SSF50729">
    <property type="entry name" value="PH domain-like"/>
    <property type="match status" value="1"/>
</dbReference>
<dbReference type="InterPro" id="IPR011993">
    <property type="entry name" value="PH-like_dom_sf"/>
</dbReference>
<feature type="compositionally biased region" description="Polar residues" evidence="12">
    <location>
        <begin position="287"/>
        <end position="303"/>
    </location>
</feature>
<dbReference type="SMART" id="SM00404">
    <property type="entry name" value="PTPc_motif"/>
    <property type="match status" value="1"/>
</dbReference>
<dbReference type="Pfam" id="PF00595">
    <property type="entry name" value="PDZ"/>
    <property type="match status" value="6"/>
</dbReference>
<reference evidence="18" key="1">
    <citation type="journal article" date="2023" name="G3 (Bethesda)">
        <title>Whole genome assembly and annotation of the endangered Caribbean coral Acropora cervicornis.</title>
        <authorList>
            <person name="Selwyn J.D."/>
            <person name="Vollmer S.V."/>
        </authorList>
    </citation>
    <scope>NUCLEOTIDE SEQUENCE</scope>
    <source>
        <strain evidence="18">K2</strain>
    </source>
</reference>
<feature type="compositionally biased region" description="Basic and acidic residues" evidence="12">
    <location>
        <begin position="1122"/>
        <end position="1142"/>
    </location>
</feature>
<feature type="compositionally biased region" description="Polar residues" evidence="12">
    <location>
        <begin position="879"/>
        <end position="900"/>
    </location>
</feature>
<keyword evidence="5" id="KW-0963">Cytoplasm</keyword>
<dbReference type="InterPro" id="IPR003595">
    <property type="entry name" value="Tyr_Pase_cat"/>
</dbReference>
<sequence>MPALTANSVTLEEILEVRAGPLREDELWALLLQSSEALHDVLVKGKARRKGLLTYTVTPESLLLCYNGKVKFSLRTGMTLYHAAEYEIPVEKPVNLSVSLEGVLLSMCEESAKLRIQLSKVLEICHGHRKRKRFSALIVSMVTAVLGDDIPENNEDDESADEEIMEIEQAEYMNGWTPSANPDVASPLSLLSPPSSQISTQAQPTAEELTGSNYRRSGSPTESTLAHRRSKQPHILDKYKDHLDRVRRERSEAISTSNLSNGATDIDRMQQGQSDHSIYDQSFTSIHDVSRPNSSATVENGTLRSPLPLSDTAGLRRYRETVQKDNMPMVGYFEGSAKDLSNTHQRPELVSVSRNSTFRRYDSDASVTDSSSMVSGLPSSRLSDGRSSMVSITQGSYAPDSYITDGYESEAYMTASFGSSASRAAFRAGISNGRQFSSAMDLRKPVTSQNTFPGTDTVDNSQQGPPQRFLSVPDIHASTEPKKSTKTVSRSKKKLRTFFGPEFVQVAEDPNMSVVNISPRKAGSVPKGRRLVTVIVLNGQHLQIMVETTSTTQGLFDQVIKYLGLTEKCFFGLALEQDGEQIFLDLEVKLAKYAPPKWKEEGKVTEKFVVNFRVKFYVENVTLLSYQKTFHQFYLQLRQDILNGQLYCHEEASYLLGGLALQAETGDYNDILSDEYFLPQHYIPKRIIDKVSVDQVLQQLPQFHETFHGMTDEEAELEFIKEAQKLQEYGVHFYKVQRRPSHSISGKSKKSDRETVWIGICIRGVTVYETRGSLKFPTHRHSWPLTKKLSFKKKKFFIEPRENPTASRMTFYTDHYKKARYLLQMSQAFHRFQMKMKTKMAILDQENLSESVADIEYHVAEPPHRPSPYSRSSEHLPQQEINNNQRQKSTENAYSSNKTLQRFPGSYGSSARHDSTSDESENGSLCKVENNAVPQNWTDTSPRELSQDMDDERDVDMPYVIDSTFNSQKVERAEHKDESRDLLPAEDESNAVGVFCSPDREVCVIKFTKEPGKLLGITVLGGENSKRLDRGIYVKSVTEGGAAWRDGRLKAGDRILAVNGFSLERVTHEEAVSILKNVTSEVELKVSQSTHNYSSFDLSNIPNASSANEELDNIEVKSLNSSDEHSTLDTEAHHNVERRSQGEQHPSPFAFPSEDEPVTMISKSIPPLLVNMTSSRSRNSEEDSVRSLDTSEDLENQKPKTRSKGQVTPIEANVVQSSLLSAATSLASTAPATLYRPSSLNHSPQGSLTEDENGFVALPKGKPEYLGKNLSEQNRESTDSAHIMMAHQEIEPGPYWWGEKAFVVDLEKKDRSLGLSVSGGINTSVKLGGIYVKSLQLNGPADLDGRVAIGDRILAVNGISLIGVTHKQAVETIKMAPQRTRLVLDRSIPVNIPKSSIRKARPQPSDKPFAVELVKGVGGLGLSLVGGKGAGEEHGGFLRIKKMFPGQPAAASGKLQIGDIILQVNGNDMQGVTHQEAINLIRMGPQEVKLLVKREPSSIPSSLLQRSGSNASDIDPAHILADIQSKLQIDPPSLKKESFDSNGSEVPSTKPDSLDLGDETPKCQEEVVVETHVSLRSSLLSNASTKSPLSGHPGLPSRLSEPVMIVSNAHDPLETTNSLPNTMSRLSRQEAIQQTSQEDEGSSMLSPGSAPLAEDESSDVEDSRRSSSIDLIASDHSIYDEYSVKGLIERLSSVESSEEHREEDGAQESEETSLASVEPAFPSLPVLQDDVAPSPCSSDSDVSDVEEIPLSAEEKQYGKSESLTPQDEILHIELVRGSGGLGFTLLGGADTVGGCFVKEIVDGPAKESGRLQSGDQILAVNDVDISSMKHMDAVDVLRATKQDVKLKVLRRPTGCDGGMGAHGWVVRFCQPSVQSPSWSWLPIVEAPLVGATQFGPVEILNLTRTTQGRLGLLIKEGDNQRIYVEDVVPGEPAATQGGLRQGDRILEINGTKVDGLGFVAARQHLDAARPVATLLVERRPRLVESKYAMTKQTDSKLVGPPSSKDVLEMNCVGSSEEEDSQGIENEKEIDNEDEEAKDEIFWMKLDKGPRGFGFSLVAAPTFNSNVQGIFIKTISPGSVAESDGRLKVGDQILKVNNEDVQGLSHAKVIGMLRKVTGTVELEIKRPSKLYNMADTVTSPPLSPPGSSAPSTRTTPERTPPLLDLDITLEDKDKTLIETANNDEDDVVELLNAISAANENVSLPTIQSKPKLHKRNTDALLSSLLENLEPPSSPPESVASADPREFDSQWESPYSDSDASPSKESTKSWRELRGSYHGRSTSEASSDRHSVDQASSKHLPLDSVTEEIAVSTNIDLSSCDDEKDDDDMNTDDDDVFDMLHDNSQLVIGMLNNSNPPPSETVIDENEGKMESRASDISLEVMDTLPDGPPPIPTTTLPSDDDEPPFKPPPRRESLPRFSENDFYQGDVDAEVHAMNGSSSRHDSHEEEQVPSDPLIDVLDGGRYTGEQLAHLISDLQEKLESNTPSEEFKALREIKPTDGCDSGKRATNKDKNRFRNVLPFEKTRVKLNRKGSNDYINASHIKVPVDDDIYHYIATQGPLPNTTHDFWQMVWEQEVVVIAMITQEQEAGKVKCHRYWPEEQPLVFERSFSVSLQRKEDFGSFIEREFEISNMQSGDTKTVFHINFITWPDHGVPKSAVELVEFVRFLRLLAEGPGPVVVHCSAGIGRTGTLITIDAALGLMERDLLVDVNKIVRNLREQRQGMIQTKDQYIFCYNACLEVLQSLNAR</sequence>
<dbReference type="GO" id="GO:0005856">
    <property type="term" value="C:cytoskeleton"/>
    <property type="evidence" value="ECO:0007669"/>
    <property type="project" value="UniProtKB-SubCell"/>
</dbReference>
<feature type="region of interest" description="Disordered" evidence="12">
    <location>
        <begin position="1532"/>
        <end position="1559"/>
    </location>
</feature>
<dbReference type="SUPFAM" id="SSF54236">
    <property type="entry name" value="Ubiquitin-like"/>
    <property type="match status" value="1"/>
</dbReference>
<evidence type="ECO:0000259" key="13">
    <source>
        <dbReference type="PROSITE" id="PS50055"/>
    </source>
</evidence>
<dbReference type="InterPro" id="IPR052074">
    <property type="entry name" value="NonRcpt_TyrProt_Phosphatase"/>
</dbReference>
<evidence type="ECO:0000256" key="4">
    <source>
        <dbReference type="ARBA" id="ARBA00013064"/>
    </source>
</evidence>
<evidence type="ECO:0000259" key="15">
    <source>
        <dbReference type="PROSITE" id="PS50057"/>
    </source>
</evidence>
<dbReference type="CDD" id="cd17101">
    <property type="entry name" value="FERM_F1_PTPN13_like"/>
    <property type="match status" value="1"/>
</dbReference>
<dbReference type="InterPro" id="IPR011019">
    <property type="entry name" value="KIND_dom"/>
</dbReference>
<feature type="domain" description="Tyrosine specific protein phosphatases" evidence="14">
    <location>
        <begin position="2659"/>
        <end position="2729"/>
    </location>
</feature>
<accession>A0AAD9V8Z3</accession>
<evidence type="ECO:0000259" key="14">
    <source>
        <dbReference type="PROSITE" id="PS50056"/>
    </source>
</evidence>
<dbReference type="Gene3D" id="1.20.80.10">
    <property type="match status" value="1"/>
</dbReference>
<evidence type="ECO:0000313" key="19">
    <source>
        <dbReference type="Proteomes" id="UP001249851"/>
    </source>
</evidence>
<dbReference type="CDD" id="cd14473">
    <property type="entry name" value="FERM_B-lobe"/>
    <property type="match status" value="1"/>
</dbReference>
<feature type="region of interest" description="Disordered" evidence="12">
    <location>
        <begin position="1627"/>
        <end position="1668"/>
    </location>
</feature>
<dbReference type="InterPro" id="IPR035963">
    <property type="entry name" value="FERM_2"/>
</dbReference>
<dbReference type="InterPro" id="IPR029071">
    <property type="entry name" value="Ubiquitin-like_domsf"/>
</dbReference>
<dbReference type="InterPro" id="IPR014352">
    <property type="entry name" value="FERM/acyl-CoA-bd_prot_sf"/>
</dbReference>
<feature type="region of interest" description="Disordered" evidence="12">
    <location>
        <begin position="447"/>
        <end position="491"/>
    </location>
</feature>
<evidence type="ECO:0000256" key="11">
    <source>
        <dbReference type="ARBA" id="ARBA00051722"/>
    </source>
</evidence>
<feature type="domain" description="Tyrosine-protein phosphatase" evidence="13">
    <location>
        <begin position="2483"/>
        <end position="2738"/>
    </location>
</feature>
<feature type="domain" description="KIND" evidence="17">
    <location>
        <begin position="9"/>
        <end position="156"/>
    </location>
</feature>
<dbReference type="Gene3D" id="2.30.29.30">
    <property type="entry name" value="Pleckstrin-homology domain (PH domain)/Phosphotyrosine-binding domain (PTB)"/>
    <property type="match status" value="1"/>
</dbReference>
<feature type="region of interest" description="Disordered" evidence="12">
    <location>
        <begin position="2382"/>
        <end position="2416"/>
    </location>
</feature>
<dbReference type="InterPro" id="IPR000387">
    <property type="entry name" value="Tyr_Pase_dom"/>
</dbReference>
<feature type="compositionally biased region" description="Polar residues" evidence="12">
    <location>
        <begin position="1236"/>
        <end position="1248"/>
    </location>
</feature>
<feature type="compositionally biased region" description="Low complexity" evidence="12">
    <location>
        <begin position="186"/>
        <end position="196"/>
    </location>
</feature>
<keyword evidence="10" id="KW-0539">Nucleus</keyword>
<dbReference type="Gene3D" id="1.10.510.10">
    <property type="entry name" value="Transferase(Phosphotransferase) domain 1"/>
    <property type="match status" value="1"/>
</dbReference>
<dbReference type="FunFam" id="3.90.190.10:FF:000102">
    <property type="entry name" value="Receptor-type tyrosine-protein phosphatase"/>
    <property type="match status" value="1"/>
</dbReference>
<feature type="domain" description="PDZ" evidence="16">
    <location>
        <begin position="1303"/>
        <end position="1388"/>
    </location>
</feature>
<proteinExistence type="inferred from homology"/>
<evidence type="ECO:0000256" key="12">
    <source>
        <dbReference type="SAM" id="MobiDB-lite"/>
    </source>
</evidence>
<feature type="region of interest" description="Disordered" evidence="12">
    <location>
        <begin position="363"/>
        <end position="387"/>
    </location>
</feature>
<evidence type="ECO:0000256" key="9">
    <source>
        <dbReference type="ARBA" id="ARBA00023212"/>
    </source>
</evidence>
<feature type="region of interest" description="Disordered" evidence="12">
    <location>
        <begin position="1693"/>
        <end position="1746"/>
    </location>
</feature>
<dbReference type="Gene3D" id="3.90.190.10">
    <property type="entry name" value="Protein tyrosine phosphatase superfamily"/>
    <property type="match status" value="1"/>
</dbReference>
<name>A0AAD9V8Z3_ACRCE</name>
<feature type="compositionally biased region" description="Low complexity" evidence="12">
    <location>
        <begin position="2144"/>
        <end position="2153"/>
    </location>
</feature>
<dbReference type="Pfam" id="PF00373">
    <property type="entry name" value="FERM_M"/>
    <property type="match status" value="1"/>
</dbReference>
<dbReference type="InterPro" id="IPR019748">
    <property type="entry name" value="FERM_central"/>
</dbReference>
<dbReference type="Pfam" id="PF09379">
    <property type="entry name" value="FERM_N"/>
    <property type="match status" value="1"/>
</dbReference>
<organism evidence="18 19">
    <name type="scientific">Acropora cervicornis</name>
    <name type="common">Staghorn coral</name>
    <dbReference type="NCBI Taxonomy" id="6130"/>
    <lineage>
        <taxon>Eukaryota</taxon>
        <taxon>Metazoa</taxon>
        <taxon>Cnidaria</taxon>
        <taxon>Anthozoa</taxon>
        <taxon>Hexacorallia</taxon>
        <taxon>Scleractinia</taxon>
        <taxon>Astrocoeniina</taxon>
        <taxon>Acroporidae</taxon>
        <taxon>Acropora</taxon>
    </lineage>
</organism>
<feature type="region of interest" description="Disordered" evidence="12">
    <location>
        <begin position="2134"/>
        <end position="2161"/>
    </location>
</feature>
<dbReference type="GO" id="GO:0005634">
    <property type="term" value="C:nucleus"/>
    <property type="evidence" value="ECO:0007669"/>
    <property type="project" value="UniProtKB-SubCell"/>
</dbReference>
<dbReference type="InterPro" id="IPR036034">
    <property type="entry name" value="PDZ_sf"/>
</dbReference>
<feature type="region of interest" description="Disordered" evidence="12">
    <location>
        <begin position="860"/>
        <end position="947"/>
    </location>
</feature>
<reference evidence="18" key="2">
    <citation type="journal article" date="2023" name="Science">
        <title>Genomic signatures of disease resistance in endangered staghorn corals.</title>
        <authorList>
            <person name="Vollmer S.V."/>
            <person name="Selwyn J.D."/>
            <person name="Despard B.A."/>
            <person name="Roesel C.L."/>
        </authorList>
    </citation>
    <scope>NUCLEOTIDE SEQUENCE</scope>
    <source>
        <strain evidence="18">K2</strain>
    </source>
</reference>
<feature type="domain" description="PDZ" evidence="16">
    <location>
        <begin position="1004"/>
        <end position="1090"/>
    </location>
</feature>
<dbReference type="SMART" id="SM01196">
    <property type="entry name" value="FERM_C"/>
    <property type="match status" value="1"/>
</dbReference>
<dbReference type="EC" id="3.1.3.48" evidence="4"/>
<evidence type="ECO:0000256" key="2">
    <source>
        <dbReference type="ARBA" id="ARBA00004245"/>
    </source>
</evidence>
<evidence type="ECO:0000256" key="1">
    <source>
        <dbReference type="ARBA" id="ARBA00004123"/>
    </source>
</evidence>
<feature type="domain" description="PDZ" evidence="16">
    <location>
        <begin position="2042"/>
        <end position="2127"/>
    </location>
</feature>
<keyword evidence="8" id="KW-0904">Protein phosphatase</keyword>
<feature type="compositionally biased region" description="Polar residues" evidence="12">
    <location>
        <begin position="197"/>
        <end position="224"/>
    </location>
</feature>
<dbReference type="Gene3D" id="3.10.20.90">
    <property type="entry name" value="Phosphatidylinositol 3-kinase Catalytic Subunit, Chain A, domain 1"/>
    <property type="match status" value="1"/>
</dbReference>
<evidence type="ECO:0000259" key="17">
    <source>
        <dbReference type="PROSITE" id="PS51377"/>
    </source>
</evidence>
<dbReference type="PROSITE" id="PS50055">
    <property type="entry name" value="TYR_PHOSPHATASE_PTP"/>
    <property type="match status" value="1"/>
</dbReference>
<protein>
    <recommendedName>
        <fullName evidence="4">protein-tyrosine-phosphatase</fullName>
        <ecNumber evidence="4">3.1.3.48</ecNumber>
    </recommendedName>
</protein>
<dbReference type="CDD" id="cd06792">
    <property type="entry name" value="PDZ2-PTPN13_FRMPD2-like"/>
    <property type="match status" value="1"/>
</dbReference>
<dbReference type="InterPro" id="IPR029021">
    <property type="entry name" value="Prot-tyrosine_phosphatase-like"/>
</dbReference>
<dbReference type="SMART" id="SM00228">
    <property type="entry name" value="PDZ"/>
    <property type="match status" value="6"/>
</dbReference>
<dbReference type="Pfam" id="PF00102">
    <property type="entry name" value="Y_phosphatase"/>
    <property type="match status" value="1"/>
</dbReference>
<feature type="compositionally biased region" description="Acidic residues" evidence="12">
    <location>
        <begin position="2015"/>
        <end position="2033"/>
    </location>
</feature>
<dbReference type="InterPro" id="IPR018980">
    <property type="entry name" value="FERM_PH-like_C"/>
</dbReference>
<dbReference type="PRINTS" id="PR00935">
    <property type="entry name" value="BAND41"/>
</dbReference>
<feature type="compositionally biased region" description="Polar residues" evidence="12">
    <location>
        <begin position="2248"/>
        <end position="2262"/>
    </location>
</feature>
<dbReference type="Gene3D" id="2.30.42.10">
    <property type="match status" value="6"/>
</dbReference>
<dbReference type="PROSITE" id="PS00661">
    <property type="entry name" value="FERM_2"/>
    <property type="match status" value="1"/>
</dbReference>
<comment type="similarity">
    <text evidence="3">Belongs to the protein-tyrosine phosphatase family. Non-receptor class subfamily.</text>
</comment>
<keyword evidence="7" id="KW-0378">Hydrolase</keyword>
<dbReference type="InterPro" id="IPR018979">
    <property type="entry name" value="FERM_N"/>
</dbReference>
<keyword evidence="19" id="KW-1185">Reference proteome</keyword>
<dbReference type="SMART" id="SM00750">
    <property type="entry name" value="KIND"/>
    <property type="match status" value="1"/>
</dbReference>
<dbReference type="Proteomes" id="UP001249851">
    <property type="component" value="Unassembled WGS sequence"/>
</dbReference>
<feature type="compositionally biased region" description="Low complexity" evidence="12">
    <location>
        <begin position="1729"/>
        <end position="1740"/>
    </location>
</feature>
<dbReference type="SMART" id="SM00295">
    <property type="entry name" value="B41"/>
    <property type="match status" value="1"/>
</dbReference>
<evidence type="ECO:0000256" key="6">
    <source>
        <dbReference type="ARBA" id="ARBA00022737"/>
    </source>
</evidence>
<feature type="region of interest" description="Disordered" evidence="12">
    <location>
        <begin position="2225"/>
        <end position="2303"/>
    </location>
</feature>
<feature type="compositionally biased region" description="Polar residues" evidence="12">
    <location>
        <begin position="1627"/>
        <end position="1636"/>
    </location>
</feature>
<evidence type="ECO:0000256" key="7">
    <source>
        <dbReference type="ARBA" id="ARBA00022801"/>
    </source>
</evidence>
<evidence type="ECO:0000313" key="18">
    <source>
        <dbReference type="EMBL" id="KAK2565352.1"/>
    </source>
</evidence>
<evidence type="ECO:0000256" key="5">
    <source>
        <dbReference type="ARBA" id="ARBA00022490"/>
    </source>
</evidence>
<dbReference type="PROSITE" id="PS50057">
    <property type="entry name" value="FERM_3"/>
    <property type="match status" value="1"/>
</dbReference>
<dbReference type="PROSITE" id="PS50106">
    <property type="entry name" value="PDZ"/>
    <property type="match status" value="6"/>
</dbReference>